<dbReference type="PROSITE" id="PS51257">
    <property type="entry name" value="PROKAR_LIPOPROTEIN"/>
    <property type="match status" value="1"/>
</dbReference>
<evidence type="ECO:0000313" key="3">
    <source>
        <dbReference type="EMBL" id="MFD1068243.1"/>
    </source>
</evidence>
<evidence type="ECO:0008006" key="5">
    <source>
        <dbReference type="Google" id="ProtNLM"/>
    </source>
</evidence>
<accession>A0ABW3NLX2</accession>
<gene>
    <name evidence="3" type="ORF">ACFQ19_19815</name>
</gene>
<feature type="compositionally biased region" description="Basic and acidic residues" evidence="1">
    <location>
        <begin position="48"/>
        <end position="59"/>
    </location>
</feature>
<evidence type="ECO:0000256" key="2">
    <source>
        <dbReference type="SAM" id="SignalP"/>
    </source>
</evidence>
<keyword evidence="4" id="KW-1185">Reference proteome</keyword>
<organism evidence="3 4">
    <name type="scientific">Oceanobacillus locisalsi</name>
    <dbReference type="NCBI Taxonomy" id="546107"/>
    <lineage>
        <taxon>Bacteria</taxon>
        <taxon>Bacillati</taxon>
        <taxon>Bacillota</taxon>
        <taxon>Bacilli</taxon>
        <taxon>Bacillales</taxon>
        <taxon>Bacillaceae</taxon>
        <taxon>Oceanobacillus</taxon>
    </lineage>
</organism>
<reference evidence="4" key="1">
    <citation type="journal article" date="2019" name="Int. J. Syst. Evol. Microbiol.">
        <title>The Global Catalogue of Microorganisms (GCM) 10K type strain sequencing project: providing services to taxonomists for standard genome sequencing and annotation.</title>
        <authorList>
            <consortium name="The Broad Institute Genomics Platform"/>
            <consortium name="The Broad Institute Genome Sequencing Center for Infectious Disease"/>
            <person name="Wu L."/>
            <person name="Ma J."/>
        </authorList>
    </citation>
    <scope>NUCLEOTIDE SEQUENCE [LARGE SCALE GENOMIC DNA]</scope>
    <source>
        <strain evidence="4">CCUG 56608</strain>
    </source>
</reference>
<feature type="region of interest" description="Disordered" evidence="1">
    <location>
        <begin position="21"/>
        <end position="66"/>
    </location>
</feature>
<evidence type="ECO:0000256" key="1">
    <source>
        <dbReference type="SAM" id="MobiDB-lite"/>
    </source>
</evidence>
<keyword evidence="2" id="KW-0732">Signal</keyword>
<dbReference type="RefSeq" id="WP_379594554.1">
    <property type="nucleotide sequence ID" value="NZ_JBHTKK010000044.1"/>
</dbReference>
<dbReference type="EMBL" id="JBHTKK010000044">
    <property type="protein sequence ID" value="MFD1068243.1"/>
    <property type="molecule type" value="Genomic_DNA"/>
</dbReference>
<feature type="compositionally biased region" description="Basic and acidic residues" evidence="1">
    <location>
        <begin position="23"/>
        <end position="39"/>
    </location>
</feature>
<protein>
    <recommendedName>
        <fullName evidence="5">Lipoprotein</fullName>
    </recommendedName>
</protein>
<proteinExistence type="predicted"/>
<name>A0ABW3NLX2_9BACI</name>
<dbReference type="Proteomes" id="UP001597041">
    <property type="component" value="Unassembled WGS sequence"/>
</dbReference>
<feature type="chain" id="PRO_5046007899" description="Lipoprotein" evidence="2">
    <location>
        <begin position="19"/>
        <end position="213"/>
    </location>
</feature>
<evidence type="ECO:0000313" key="4">
    <source>
        <dbReference type="Proteomes" id="UP001597041"/>
    </source>
</evidence>
<sequence>MKKVFLTLLIILAMIATGCSESNEDKAGDNKMDEKKTQEVNENTESNKGSDEEIIKDDQENQTVDEQPDLSLQLQKFDEESGVTVENSEIYSVLDEEIKADPHMGVPNDFSLFPFDIVINEDGSNSLLFLAINRLENPIKNMSFKMTFGSQNGEYIWKNSDITFPEEQFGVLKPHHAMPFMLDITPEQVDLYDSLDMDNVHMELANYSMDVVE</sequence>
<feature type="signal peptide" evidence="2">
    <location>
        <begin position="1"/>
        <end position="18"/>
    </location>
</feature>
<comment type="caution">
    <text evidence="3">The sequence shown here is derived from an EMBL/GenBank/DDBJ whole genome shotgun (WGS) entry which is preliminary data.</text>
</comment>